<gene>
    <name evidence="1" type="ORF">K7G82_16260</name>
</gene>
<proteinExistence type="predicted"/>
<keyword evidence="2" id="KW-1185">Reference proteome</keyword>
<protein>
    <submittedName>
        <fullName evidence="1">Uncharacterized protein</fullName>
    </submittedName>
</protein>
<reference evidence="1 2" key="1">
    <citation type="submission" date="2021-08" db="EMBL/GenBank/DDBJ databases">
        <authorList>
            <person name="Tuo L."/>
        </authorList>
    </citation>
    <scope>NUCLEOTIDE SEQUENCE [LARGE SCALE GENOMIC DNA]</scope>
    <source>
        <strain evidence="1 2">JCM 31229</strain>
    </source>
</reference>
<dbReference type="Proteomes" id="UP000706039">
    <property type="component" value="Unassembled WGS sequence"/>
</dbReference>
<evidence type="ECO:0000313" key="2">
    <source>
        <dbReference type="Proteomes" id="UP000706039"/>
    </source>
</evidence>
<name>A0ABS7PT57_9SPHN</name>
<organism evidence="1 2">
    <name type="scientific">Sphingomonas colocasiae</name>
    <dbReference type="NCBI Taxonomy" id="1848973"/>
    <lineage>
        <taxon>Bacteria</taxon>
        <taxon>Pseudomonadati</taxon>
        <taxon>Pseudomonadota</taxon>
        <taxon>Alphaproteobacteria</taxon>
        <taxon>Sphingomonadales</taxon>
        <taxon>Sphingomonadaceae</taxon>
        <taxon>Sphingomonas</taxon>
    </lineage>
</organism>
<comment type="caution">
    <text evidence="1">The sequence shown here is derived from an EMBL/GenBank/DDBJ whole genome shotgun (WGS) entry which is preliminary data.</text>
</comment>
<evidence type="ECO:0000313" key="1">
    <source>
        <dbReference type="EMBL" id="MBY8823860.1"/>
    </source>
</evidence>
<dbReference type="EMBL" id="JAINVV010000008">
    <property type="protein sequence ID" value="MBY8823860.1"/>
    <property type="molecule type" value="Genomic_DNA"/>
</dbReference>
<accession>A0ABS7PT57</accession>
<dbReference type="RefSeq" id="WP_222990971.1">
    <property type="nucleotide sequence ID" value="NZ_JAINVV010000008.1"/>
</dbReference>
<sequence length="86" mass="9467">MLLSARAMALALSVRYVAEMVHPSLKNTLRLPCGTPDCDGQQIFNFKLLQTITWRCSVCNMLQSKSKAQIAAELEAKGATVLDLIE</sequence>